<comment type="caution">
    <text evidence="1">The sequence shown here is derived from an EMBL/GenBank/DDBJ whole genome shotgun (WGS) entry which is preliminary data.</text>
</comment>
<proteinExistence type="predicted"/>
<sequence>MGGRTGQAWVEFGQDSVGEVEEQPAGPVIGARLGVPGRAAGGRMITSTRYFYRPVDRARRQS</sequence>
<evidence type="ECO:0000313" key="2">
    <source>
        <dbReference type="Proteomes" id="UP000179642"/>
    </source>
</evidence>
<name>A0A1S2QN69_9ACTN</name>
<protein>
    <submittedName>
        <fullName evidence="1">Uncharacterized protein</fullName>
    </submittedName>
</protein>
<reference evidence="1 2" key="1">
    <citation type="submission" date="2016-10" db="EMBL/GenBank/DDBJ databases">
        <title>Genome sequence of Streptomyces sp. MUSC 1.</title>
        <authorList>
            <person name="Lee L.-H."/>
            <person name="Ser H.-L."/>
            <person name="Law J.W.-F."/>
        </authorList>
    </citation>
    <scope>NUCLEOTIDE SEQUENCE [LARGE SCALE GENOMIC DNA]</scope>
    <source>
        <strain evidence="1 2">MUSC 1</strain>
    </source>
</reference>
<keyword evidence="2" id="KW-1185">Reference proteome</keyword>
<dbReference type="EMBL" id="MLYO01000010">
    <property type="protein sequence ID" value="OIK07589.1"/>
    <property type="molecule type" value="Genomic_DNA"/>
</dbReference>
<dbReference type="Proteomes" id="UP000179642">
    <property type="component" value="Unassembled WGS sequence"/>
</dbReference>
<organism evidence="1 2">
    <name type="scientific">Streptomyces monashensis</name>
    <dbReference type="NCBI Taxonomy" id="1678012"/>
    <lineage>
        <taxon>Bacteria</taxon>
        <taxon>Bacillati</taxon>
        <taxon>Actinomycetota</taxon>
        <taxon>Actinomycetes</taxon>
        <taxon>Kitasatosporales</taxon>
        <taxon>Streptomycetaceae</taxon>
        <taxon>Streptomyces</taxon>
    </lineage>
</organism>
<evidence type="ECO:0000313" key="1">
    <source>
        <dbReference type="EMBL" id="OIK07589.1"/>
    </source>
</evidence>
<gene>
    <name evidence="1" type="ORF">BIV23_03565</name>
</gene>
<accession>A0A1S2QN69</accession>
<dbReference type="AlphaFoldDB" id="A0A1S2QN69"/>